<dbReference type="STRING" id="692275.M3DD15"/>
<proteinExistence type="predicted"/>
<dbReference type="Pfam" id="PF01966">
    <property type="entry name" value="HD"/>
    <property type="match status" value="1"/>
</dbReference>
<dbReference type="PANTHER" id="PTHR33594:SF1">
    <property type="entry name" value="HD_PDEASE DOMAIN-CONTAINING PROTEIN"/>
    <property type="match status" value="1"/>
</dbReference>
<dbReference type="eggNOG" id="ENOG502S0QA">
    <property type="taxonomic scope" value="Eukaryota"/>
</dbReference>
<organism evidence="2 3">
    <name type="scientific">Sphaerulina musiva (strain SO2202)</name>
    <name type="common">Poplar stem canker fungus</name>
    <name type="synonym">Septoria musiva</name>
    <dbReference type="NCBI Taxonomy" id="692275"/>
    <lineage>
        <taxon>Eukaryota</taxon>
        <taxon>Fungi</taxon>
        <taxon>Dikarya</taxon>
        <taxon>Ascomycota</taxon>
        <taxon>Pezizomycotina</taxon>
        <taxon>Dothideomycetes</taxon>
        <taxon>Dothideomycetidae</taxon>
        <taxon>Mycosphaerellales</taxon>
        <taxon>Mycosphaerellaceae</taxon>
        <taxon>Sphaerulina</taxon>
    </lineage>
</organism>
<dbReference type="EMBL" id="KB456261">
    <property type="protein sequence ID" value="EMF15709.1"/>
    <property type="molecule type" value="Genomic_DNA"/>
</dbReference>
<dbReference type="CDD" id="cd00077">
    <property type="entry name" value="HDc"/>
    <property type="match status" value="1"/>
</dbReference>
<dbReference type="HOGENOM" id="CLU_036524_0_1_1"/>
<reference evidence="2 3" key="1">
    <citation type="journal article" date="2012" name="PLoS Pathog.">
        <title>Diverse lifestyles and strategies of plant pathogenesis encoded in the genomes of eighteen Dothideomycetes fungi.</title>
        <authorList>
            <person name="Ohm R.A."/>
            <person name="Feau N."/>
            <person name="Henrissat B."/>
            <person name="Schoch C.L."/>
            <person name="Horwitz B.A."/>
            <person name="Barry K.W."/>
            <person name="Condon B.J."/>
            <person name="Copeland A.C."/>
            <person name="Dhillon B."/>
            <person name="Glaser F."/>
            <person name="Hesse C.N."/>
            <person name="Kosti I."/>
            <person name="LaButti K."/>
            <person name="Lindquist E.A."/>
            <person name="Lucas S."/>
            <person name="Salamov A.A."/>
            <person name="Bradshaw R.E."/>
            <person name="Ciuffetti L."/>
            <person name="Hamelin R.C."/>
            <person name="Kema G.H.J."/>
            <person name="Lawrence C."/>
            <person name="Scott J.A."/>
            <person name="Spatafora J.W."/>
            <person name="Turgeon B.G."/>
            <person name="de Wit P.J.G.M."/>
            <person name="Zhong S."/>
            <person name="Goodwin S.B."/>
            <person name="Grigoriev I.V."/>
        </authorList>
    </citation>
    <scope>NUCLEOTIDE SEQUENCE [LARGE SCALE GENOMIC DNA]</scope>
    <source>
        <strain evidence="2 3">SO2202</strain>
    </source>
</reference>
<accession>M3DD15</accession>
<dbReference type="SUPFAM" id="SSF109604">
    <property type="entry name" value="HD-domain/PDEase-like"/>
    <property type="match status" value="1"/>
</dbReference>
<feature type="domain" description="HD/PDEase" evidence="1">
    <location>
        <begin position="34"/>
        <end position="162"/>
    </location>
</feature>
<gene>
    <name evidence="2" type="ORF">SEPMUDRAFT_147518</name>
</gene>
<evidence type="ECO:0000313" key="3">
    <source>
        <dbReference type="Proteomes" id="UP000016931"/>
    </source>
</evidence>
<protein>
    <submittedName>
        <fullName evidence="2">HD domain-containing protein</fullName>
    </submittedName>
</protein>
<dbReference type="SMART" id="SM00471">
    <property type="entry name" value="HDc"/>
    <property type="match status" value="1"/>
</dbReference>
<dbReference type="PANTHER" id="PTHR33594">
    <property type="entry name" value="SUPERFAMILY HYDROLASE, PUTATIVE (AFU_ORTHOLOGUE AFUA_1G03035)-RELATED"/>
    <property type="match status" value="1"/>
</dbReference>
<keyword evidence="3" id="KW-1185">Reference proteome</keyword>
<evidence type="ECO:0000313" key="2">
    <source>
        <dbReference type="EMBL" id="EMF15709.1"/>
    </source>
</evidence>
<dbReference type="AlphaFoldDB" id="M3DD15"/>
<dbReference type="Proteomes" id="UP000016931">
    <property type="component" value="Unassembled WGS sequence"/>
</dbReference>
<sequence>MSSLQDDNKVVPFESTKLYEQAYGYVQEYMSRYDCSHDFNHILRVLALSKHILAEEIKTKPTKNFDERAVILAALLHDVGDKKYVQPGENAEQLVSDFLSRNGCAPKDVAKIALIVENVSYTNEIKRPQLVKAHINSHPELAIVQDADRLDAIGAVGIGRVFAFGAVKASARGLQGSMDHFDEKLLKIEHMMKTQTGKQLARERTERLKQFRRWWYEETQAASATS</sequence>
<name>M3DD15_SPHMS</name>
<dbReference type="InterPro" id="IPR006674">
    <property type="entry name" value="HD_domain"/>
</dbReference>
<dbReference type="OrthoDB" id="16547at2759"/>
<evidence type="ECO:0000259" key="1">
    <source>
        <dbReference type="SMART" id="SM00471"/>
    </source>
</evidence>
<dbReference type="GeneID" id="27901486"/>
<dbReference type="OMA" id="YDNSHDY"/>
<dbReference type="Gene3D" id="1.10.3210.50">
    <property type="match status" value="1"/>
</dbReference>
<dbReference type="InterPro" id="IPR003607">
    <property type="entry name" value="HD/PDEase_dom"/>
</dbReference>
<dbReference type="RefSeq" id="XP_016763830.1">
    <property type="nucleotide sequence ID" value="XM_016904349.1"/>
</dbReference>